<dbReference type="InterPro" id="IPR001387">
    <property type="entry name" value="Cro/C1-type_HTH"/>
</dbReference>
<evidence type="ECO:0000259" key="1">
    <source>
        <dbReference type="PROSITE" id="PS50943"/>
    </source>
</evidence>
<dbReference type="SUPFAM" id="SSF47413">
    <property type="entry name" value="lambda repressor-like DNA-binding domains"/>
    <property type="match status" value="1"/>
</dbReference>
<dbReference type="GO" id="GO:0003677">
    <property type="term" value="F:DNA binding"/>
    <property type="evidence" value="ECO:0007669"/>
    <property type="project" value="InterPro"/>
</dbReference>
<dbReference type="InterPro" id="IPR010982">
    <property type="entry name" value="Lambda_DNA-bd_dom_sf"/>
</dbReference>
<dbReference type="SMART" id="SM00530">
    <property type="entry name" value="HTH_XRE"/>
    <property type="match status" value="1"/>
</dbReference>
<feature type="domain" description="HTH cro/C1-type" evidence="1">
    <location>
        <begin position="33"/>
        <end position="91"/>
    </location>
</feature>
<name>A0A5V0BDD4_SALEN</name>
<sequence>MTEDEMLASWLDDPELHTEYDSVAEDYDLLDQMLTARQSAGLTQMQVAEHMGVKVTAIIKMESNLAAGQSGPSYSTLKKFAKAVGKTLQIRFV</sequence>
<comment type="caution">
    <text evidence="2">The sequence shown here is derived from an EMBL/GenBank/DDBJ whole genome shotgun (WGS) entry which is preliminary data.</text>
</comment>
<dbReference type="EMBL" id="AAGVVM010000065">
    <property type="protein sequence ID" value="EBS5460465.1"/>
    <property type="molecule type" value="Genomic_DNA"/>
</dbReference>
<dbReference type="CDD" id="cd00093">
    <property type="entry name" value="HTH_XRE"/>
    <property type="match status" value="1"/>
</dbReference>
<accession>A0A5V0BDD4</accession>
<dbReference type="Pfam" id="PF01381">
    <property type="entry name" value="HTH_3"/>
    <property type="match status" value="1"/>
</dbReference>
<dbReference type="AlphaFoldDB" id="A0A5V0BDD4"/>
<proteinExistence type="predicted"/>
<gene>
    <name evidence="2" type="ORF">DUU06_22985</name>
</gene>
<evidence type="ECO:0000313" key="2">
    <source>
        <dbReference type="EMBL" id="EBS5460465.1"/>
    </source>
</evidence>
<protein>
    <submittedName>
        <fullName evidence="2">XRE family transcriptional regulator</fullName>
    </submittedName>
</protein>
<organism evidence="2">
    <name type="scientific">Salmonella enteritidis</name>
    <dbReference type="NCBI Taxonomy" id="149539"/>
    <lineage>
        <taxon>Bacteria</taxon>
        <taxon>Pseudomonadati</taxon>
        <taxon>Pseudomonadota</taxon>
        <taxon>Gammaproteobacteria</taxon>
        <taxon>Enterobacterales</taxon>
        <taxon>Enterobacteriaceae</taxon>
        <taxon>Salmonella</taxon>
    </lineage>
</organism>
<reference evidence="2" key="1">
    <citation type="submission" date="2018-07" db="EMBL/GenBank/DDBJ databases">
        <authorList>
            <person name="Ashton P.M."/>
            <person name="Dallman T."/>
            <person name="Nair S."/>
            <person name="De Pinna E."/>
            <person name="Peters T."/>
            <person name="Grant K."/>
        </authorList>
    </citation>
    <scope>NUCLEOTIDE SEQUENCE</scope>
    <source>
        <strain evidence="2">245081</strain>
    </source>
</reference>
<dbReference type="PROSITE" id="PS50943">
    <property type="entry name" value="HTH_CROC1"/>
    <property type="match status" value="1"/>
</dbReference>
<dbReference type="Gene3D" id="1.10.260.40">
    <property type="entry name" value="lambda repressor-like DNA-binding domains"/>
    <property type="match status" value="1"/>
</dbReference>